<dbReference type="SUPFAM" id="SSF57424">
    <property type="entry name" value="LDL receptor-like module"/>
    <property type="match status" value="7"/>
</dbReference>
<dbReference type="SMART" id="SM00192">
    <property type="entry name" value="LDLa"/>
    <property type="match status" value="8"/>
</dbReference>
<feature type="disulfide bond" evidence="9">
    <location>
        <begin position="239"/>
        <end position="254"/>
    </location>
</feature>
<evidence type="ECO:0000256" key="9">
    <source>
        <dbReference type="PROSITE-ProRule" id="PRU00124"/>
    </source>
</evidence>
<comment type="caution">
    <text evidence="9">Lacks conserved residue(s) required for the propagation of feature annotation.</text>
</comment>
<dbReference type="InterPro" id="IPR002172">
    <property type="entry name" value="LDrepeatLR_classA_rpt"/>
</dbReference>
<dbReference type="CDD" id="cd00112">
    <property type="entry name" value="LDLa"/>
    <property type="match status" value="7"/>
</dbReference>
<evidence type="ECO:0000256" key="8">
    <source>
        <dbReference type="ARBA" id="ARBA00043224"/>
    </source>
</evidence>
<dbReference type="SUPFAM" id="SSF52499">
    <property type="entry name" value="Isochorismatase-like hydrolases"/>
    <property type="match status" value="1"/>
</dbReference>
<feature type="disulfide bond" evidence="9">
    <location>
        <begin position="200"/>
        <end position="215"/>
    </location>
</feature>
<evidence type="ECO:0000256" key="6">
    <source>
        <dbReference type="ARBA" id="ARBA00037900"/>
    </source>
</evidence>
<evidence type="ECO:0000256" key="3">
    <source>
        <dbReference type="ARBA" id="ARBA00022723"/>
    </source>
</evidence>
<evidence type="ECO:0000256" key="1">
    <source>
        <dbReference type="ARBA" id="ARBA00006336"/>
    </source>
</evidence>
<feature type="disulfide bond" evidence="9">
    <location>
        <begin position="303"/>
        <end position="321"/>
    </location>
</feature>
<dbReference type="PROSITE" id="PS50068">
    <property type="entry name" value="LDLRA_2"/>
    <property type="match status" value="8"/>
</dbReference>
<feature type="disulfide bond" evidence="9">
    <location>
        <begin position="315"/>
        <end position="330"/>
    </location>
</feature>
<dbReference type="GO" id="GO:0008936">
    <property type="term" value="F:nicotinamidase activity"/>
    <property type="evidence" value="ECO:0007669"/>
    <property type="project" value="UniProtKB-EC"/>
</dbReference>
<feature type="disulfide bond" evidence="9">
    <location>
        <begin position="474"/>
        <end position="489"/>
    </location>
</feature>
<dbReference type="Pfam" id="PF08277">
    <property type="entry name" value="PAN_3"/>
    <property type="match status" value="1"/>
</dbReference>
<dbReference type="GO" id="GO:0019363">
    <property type="term" value="P:pyridine nucleotide biosynthetic process"/>
    <property type="evidence" value="ECO:0007669"/>
    <property type="project" value="UniProtKB-KW"/>
</dbReference>
<dbReference type="FunFam" id="3.40.50.850:FF:000013">
    <property type="entry name" value="Pyrazinamidase and NiCotinamidase"/>
    <property type="match status" value="1"/>
</dbReference>
<dbReference type="PANTHER" id="PTHR11080">
    <property type="entry name" value="PYRAZINAMIDASE/NICOTINAMIDASE"/>
    <property type="match status" value="1"/>
</dbReference>
<dbReference type="EC" id="3.5.1.19" evidence="7"/>
<organism evidence="12 13">
    <name type="scientific">Caenorhabditis japonica</name>
    <dbReference type="NCBI Taxonomy" id="281687"/>
    <lineage>
        <taxon>Eukaryota</taxon>
        <taxon>Metazoa</taxon>
        <taxon>Ecdysozoa</taxon>
        <taxon>Nematoda</taxon>
        <taxon>Chromadorea</taxon>
        <taxon>Rhabditida</taxon>
        <taxon>Rhabditina</taxon>
        <taxon>Rhabditomorpha</taxon>
        <taxon>Rhabditoidea</taxon>
        <taxon>Rhabditidae</taxon>
        <taxon>Peloderinae</taxon>
        <taxon>Caenorhabditis</taxon>
    </lineage>
</organism>
<dbReference type="InterPro" id="IPR023415">
    <property type="entry name" value="LDLR_class-A_CS"/>
</dbReference>
<sequence length="1070" mass="117869">MSQHVGNDRRVNFAEEEPMTLGEKISHRMDQFKEMVSSSCCSCASKCPSIAVVLCLALVLLGILAAIPITLMLTSSAQKMSADSRDLSHFAIRHPKNWPNTDKIQLDELGGISMASLFPPNVSTCNGFGFACTGAVHMVISSAKRCDGVKDCADGSDEENCKACQSVFSCNARIGGGSSKDQKKSKVRPTLICLTAEKLCDDFQNCPDGSDEAICSSTCSKDQFKCPGGNACLPLSAKCNGVNDCAGGDDEKDCDKCAKGAHKCGKQCIKASQVCDGVSQCADGSDEQQCDCKTCSGSDKALCDDGTCIMRSQVCDGKKDCSDGMDEQDCPGSCAHETISKKSKTVSCLDGKQYAEAEACSGVVEVCEQSCPKCHPKLTFACPDKKCIRRSKVCDGIFDCDDGADEKSCTPAKECDLESSSQFVCDRKCLDASRRCDGVWDCEDKSDESGCDRCPTDSVRCAADKSCLPAFTRCNGVADCADGSDEKNCSCGECLGSHSNTYMCNGSSRCLKRDEVCSPYSMCPNSTYTDRAYCAALFIFSITPLLPTVTGQTIMVVIWGEPTVYTTSQLYPDTSWDDCVEFCYNEETCVAAHSKVSPLNCEIFEPRELWEVENGNSSVGHLLALKVNNSDGTCPNSPTLINNTMFGSASGNNYNVYFDGFTWSISYQNVLQCQAGWTKFSRTLTDWCIKIFAGIDQSYTQEQGAELCAQNDAVLSGLESEEERCYQSNMLTEQAIRSELKTELTTLVYDVDLIAELDKLLDDFIENKKWTEDTQELFHRVVLKPFKTLRTALLVVDFQNDFVSGSLSIKVGSPNKLIWGRILYLYLIFYFIIFNTPKEGDAEQDPLEALPHVNHLLQDLLWNMIVYTQDWHPSNHISFFEHARNPDRELAPEDKSRKLRPFDIVRFVKPVSTIQVLYPSHCIQGGWGSQLHLGLERVEGAHYIRKGADVYVDAYSAFSDNCGIKQSELEMLLRKNDINAVIGCGLAYDICVMHTLKDASKHGFLTCIVKNGSKGLSSLKMDEANKMFQKRGVAIIDDKMAQMISRREAFPIEWIRLLVHQAHNELHGKK</sequence>
<dbReference type="Proteomes" id="UP000005237">
    <property type="component" value="Unassembled WGS sequence"/>
</dbReference>
<dbReference type="PANTHER" id="PTHR11080:SF2">
    <property type="entry name" value="LD05707P"/>
    <property type="match status" value="1"/>
</dbReference>
<dbReference type="Pfam" id="PF00857">
    <property type="entry name" value="Isochorismatase"/>
    <property type="match status" value="1"/>
</dbReference>
<keyword evidence="2" id="KW-0662">Pyridine nucleotide biosynthesis</keyword>
<dbReference type="AlphaFoldDB" id="A0A8R1DIW6"/>
<evidence type="ECO:0000256" key="7">
    <source>
        <dbReference type="ARBA" id="ARBA00039017"/>
    </source>
</evidence>
<dbReference type="FunFam" id="4.10.400.10:FF:000234">
    <property type="entry name" value="LDL receptor repeat-containing protein egg-1"/>
    <property type="match status" value="1"/>
</dbReference>
<feature type="disulfide bond" evidence="9">
    <location>
        <begin position="394"/>
        <end position="409"/>
    </location>
</feature>
<proteinExistence type="inferred from homology"/>
<reference evidence="13" key="1">
    <citation type="submission" date="2010-08" db="EMBL/GenBank/DDBJ databases">
        <authorList>
            <consortium name="Caenorhabditis japonica Sequencing Consortium"/>
            <person name="Wilson R.K."/>
        </authorList>
    </citation>
    <scope>NUCLEOTIDE SEQUENCE [LARGE SCALE GENOMIC DNA]</scope>
    <source>
        <strain evidence="13">DF5081</strain>
    </source>
</reference>
<keyword evidence="4" id="KW-0378">Hydrolase</keyword>
<evidence type="ECO:0000256" key="5">
    <source>
        <dbReference type="ARBA" id="ARBA00023157"/>
    </source>
</evidence>
<keyword evidence="13" id="KW-1185">Reference proteome</keyword>
<dbReference type="PRINTS" id="PR00261">
    <property type="entry name" value="LDLRECEPTOR"/>
</dbReference>
<dbReference type="InterPro" id="IPR000868">
    <property type="entry name" value="Isochorismatase-like_dom"/>
</dbReference>
<keyword evidence="10" id="KW-0472">Membrane</keyword>
<keyword evidence="10" id="KW-0812">Transmembrane</keyword>
<feature type="disulfide bond" evidence="9">
    <location>
        <begin position="275"/>
        <end position="290"/>
    </location>
</feature>
<feature type="disulfide bond" evidence="9">
    <location>
        <begin position="146"/>
        <end position="161"/>
    </location>
</feature>
<keyword evidence="5 9" id="KW-1015">Disulfide bond</keyword>
<reference evidence="12" key="2">
    <citation type="submission" date="2022-06" db="UniProtKB">
        <authorList>
            <consortium name="EnsemblMetazoa"/>
        </authorList>
    </citation>
    <scope>IDENTIFICATION</scope>
    <source>
        <strain evidence="12">DF5081</strain>
    </source>
</reference>
<keyword evidence="10" id="KW-1133">Transmembrane helix</keyword>
<dbReference type="Gene3D" id="4.10.400.10">
    <property type="entry name" value="Low-density Lipoprotein Receptor"/>
    <property type="match status" value="7"/>
</dbReference>
<evidence type="ECO:0000313" key="13">
    <source>
        <dbReference type="Proteomes" id="UP000005237"/>
    </source>
</evidence>
<dbReference type="InterPro" id="IPR036380">
    <property type="entry name" value="Isochorismatase-like_sf"/>
</dbReference>
<feature type="disulfide bond" evidence="9">
    <location>
        <begin position="436"/>
        <end position="451"/>
    </location>
</feature>
<dbReference type="InterPro" id="IPR006583">
    <property type="entry name" value="PAN-3_domain"/>
</dbReference>
<dbReference type="InterPro" id="IPR036055">
    <property type="entry name" value="LDL_receptor-like_sf"/>
</dbReference>
<feature type="domain" description="PAN-3" evidence="11">
    <location>
        <begin position="536"/>
        <end position="671"/>
    </location>
</feature>
<accession>A0A8R1DIW6</accession>
<dbReference type="Gene3D" id="4.10.1220.10">
    <property type="entry name" value="EGF-type module"/>
    <property type="match status" value="1"/>
</dbReference>
<dbReference type="EnsemblMetazoa" id="CJA03361a.1">
    <property type="protein sequence ID" value="CJA03361a.1"/>
    <property type="gene ID" value="WBGene00122565"/>
</dbReference>
<feature type="transmembrane region" description="Helical" evidence="10">
    <location>
        <begin position="50"/>
        <end position="73"/>
    </location>
</feature>
<comment type="similarity">
    <text evidence="1">Belongs to the isochorismatase family.</text>
</comment>
<name>A0A8R1DIW6_CAEJA</name>
<evidence type="ECO:0000256" key="4">
    <source>
        <dbReference type="ARBA" id="ARBA00022801"/>
    </source>
</evidence>
<dbReference type="Pfam" id="PF00057">
    <property type="entry name" value="Ldl_recept_a"/>
    <property type="match status" value="6"/>
</dbReference>
<evidence type="ECO:0000259" key="11">
    <source>
        <dbReference type="SMART" id="SM00605"/>
    </source>
</evidence>
<dbReference type="GO" id="GO:0046872">
    <property type="term" value="F:metal ion binding"/>
    <property type="evidence" value="ECO:0007669"/>
    <property type="project" value="UniProtKB-KW"/>
</dbReference>
<dbReference type="Gene3D" id="3.40.50.850">
    <property type="entry name" value="Isochorismatase-like"/>
    <property type="match status" value="1"/>
</dbReference>
<feature type="disulfide bond" evidence="9">
    <location>
        <begin position="382"/>
        <end position="400"/>
    </location>
</feature>
<protein>
    <recommendedName>
        <fullName evidence="7">nicotinamidase</fullName>
        <ecNumber evidence="7">3.5.1.19</ecNumber>
    </recommendedName>
    <alternativeName>
        <fullName evidence="8">Nicotinamide deamidase</fullName>
    </alternativeName>
</protein>
<dbReference type="FunFam" id="4.10.400.10:FF:000164">
    <property type="entry name" value="Basement membrane-specific heparan sulfate proteoglycan core protein-like Protein"/>
    <property type="match status" value="1"/>
</dbReference>
<comment type="pathway">
    <text evidence="6">Cofactor biosynthesis; nicotinate biosynthesis; nicotinate from nicotinamide: step 1/1.</text>
</comment>
<evidence type="ECO:0000256" key="2">
    <source>
        <dbReference type="ARBA" id="ARBA00022642"/>
    </source>
</evidence>
<dbReference type="SMART" id="SM00605">
    <property type="entry name" value="CW"/>
    <property type="match status" value="1"/>
</dbReference>
<evidence type="ECO:0000256" key="10">
    <source>
        <dbReference type="SAM" id="Phobius"/>
    </source>
</evidence>
<evidence type="ECO:0000313" key="12">
    <source>
        <dbReference type="EnsemblMetazoa" id="CJA03361a.1"/>
    </source>
</evidence>
<keyword evidence="3" id="KW-0479">Metal-binding</keyword>
<dbReference type="InterPro" id="IPR052347">
    <property type="entry name" value="Isochorismatase_Nicotinamidase"/>
</dbReference>
<dbReference type="PROSITE" id="PS01209">
    <property type="entry name" value="LDLRA_1"/>
    <property type="match status" value="1"/>
</dbReference>